<dbReference type="SUPFAM" id="SSF53300">
    <property type="entry name" value="vWA-like"/>
    <property type="match status" value="1"/>
</dbReference>
<dbReference type="RefSeq" id="WP_183592353.1">
    <property type="nucleotide sequence ID" value="NZ_JACHWR010000002.1"/>
</dbReference>
<reference evidence="2 3" key="1">
    <citation type="submission" date="2020-08" db="EMBL/GenBank/DDBJ databases">
        <title>Sequencing the genomes of 1000 actinobacteria strains.</title>
        <authorList>
            <person name="Klenk H.-P."/>
        </authorList>
    </citation>
    <scope>NUCLEOTIDE SEQUENCE [LARGE SCALE GENOMIC DNA]</scope>
    <source>
        <strain evidence="2 3">DSM 105498</strain>
    </source>
</reference>
<dbReference type="PIRSF" id="PIRSF010256">
    <property type="entry name" value="CoxE_vWa"/>
    <property type="match status" value="1"/>
</dbReference>
<evidence type="ECO:0000313" key="2">
    <source>
        <dbReference type="EMBL" id="MBB3042380.1"/>
    </source>
</evidence>
<name>A0A7W4Z281_9ACTN</name>
<comment type="caution">
    <text evidence="2">The sequence shown here is derived from an EMBL/GenBank/DDBJ whole genome shotgun (WGS) entry which is preliminary data.</text>
</comment>
<dbReference type="EMBL" id="JACHWR010000002">
    <property type="protein sequence ID" value="MBB3042380.1"/>
    <property type="molecule type" value="Genomic_DNA"/>
</dbReference>
<dbReference type="InterPro" id="IPR011195">
    <property type="entry name" value="UCP010256"/>
</dbReference>
<dbReference type="PANTHER" id="PTHR39338:SF6">
    <property type="entry name" value="BLL5662 PROTEIN"/>
    <property type="match status" value="1"/>
</dbReference>
<dbReference type="Pfam" id="PF05762">
    <property type="entry name" value="VWA_CoxE"/>
    <property type="match status" value="1"/>
</dbReference>
<dbReference type="Gene3D" id="3.40.50.410">
    <property type="entry name" value="von Willebrand factor, type A domain"/>
    <property type="match status" value="1"/>
</dbReference>
<dbReference type="InterPro" id="IPR036465">
    <property type="entry name" value="vWFA_dom_sf"/>
</dbReference>
<evidence type="ECO:0000313" key="3">
    <source>
        <dbReference type="Proteomes" id="UP000589626"/>
    </source>
</evidence>
<dbReference type="PANTHER" id="PTHR39338">
    <property type="entry name" value="BLL5662 PROTEIN-RELATED"/>
    <property type="match status" value="1"/>
</dbReference>
<accession>A0A7W4Z281</accession>
<organism evidence="2 3">
    <name type="scientific">Nocardioides soli</name>
    <dbReference type="NCBI Taxonomy" id="1036020"/>
    <lineage>
        <taxon>Bacteria</taxon>
        <taxon>Bacillati</taxon>
        <taxon>Actinomycetota</taxon>
        <taxon>Actinomycetes</taxon>
        <taxon>Propionibacteriales</taxon>
        <taxon>Nocardioidaceae</taxon>
        <taxon>Nocardioides</taxon>
    </lineage>
</organism>
<dbReference type="InterPro" id="IPR008912">
    <property type="entry name" value="Uncharacterised_CoxE"/>
</dbReference>
<dbReference type="AlphaFoldDB" id="A0A7W4Z281"/>
<keyword evidence="3" id="KW-1185">Reference proteome</keyword>
<sequence>MADATGTAFLETLVGFGRALRAAGLPVGTGDVQTYCAAMEPLDPTDLLDLYWAGRTTLVGRREHLPVYHRVFREWFLGVPGEPDEARPFNRPDAPEAWADLQLPEPERSGEEREQQEAPMGLVGSDVATLRAKSFADCTPDELAALRRIMRTVRLTPPRRRSRRTAPAVDGRRPDLRRTVREALRTHGDPATLRWRERRVRPRRLVLVLDVSGSMADYSRALLQFAHVTSRAARRVEVFCFGTRLTRITRELEHRRPDDALARAADAVVDWEGGTRIGASLDAFVREWGRRGIGRGGIVVICSDGLDRGDPALLESAMRRLARRCHRVVWLSPHAGSGGPPSLGMTVATPYVDRLLPARDLDDLERFARTLAVLG</sequence>
<dbReference type="InterPro" id="IPR002035">
    <property type="entry name" value="VWF_A"/>
</dbReference>
<protein>
    <recommendedName>
        <fullName evidence="1">VWFA domain-containing protein</fullName>
    </recommendedName>
</protein>
<dbReference type="SMART" id="SM00327">
    <property type="entry name" value="VWA"/>
    <property type="match status" value="1"/>
</dbReference>
<feature type="domain" description="VWFA" evidence="1">
    <location>
        <begin position="202"/>
        <end position="366"/>
    </location>
</feature>
<gene>
    <name evidence="2" type="ORF">FHU40_002198</name>
</gene>
<proteinExistence type="predicted"/>
<evidence type="ECO:0000259" key="1">
    <source>
        <dbReference type="SMART" id="SM00327"/>
    </source>
</evidence>
<dbReference type="Proteomes" id="UP000589626">
    <property type="component" value="Unassembled WGS sequence"/>
</dbReference>